<accession>A0A4R6QV13</accession>
<dbReference type="InterPro" id="IPR043129">
    <property type="entry name" value="ATPase_NBD"/>
</dbReference>
<organism evidence="1 2">
    <name type="scientific">Roseateles toxinivorans</name>
    <dbReference type="NCBI Taxonomy" id="270368"/>
    <lineage>
        <taxon>Bacteria</taxon>
        <taxon>Pseudomonadati</taxon>
        <taxon>Pseudomonadota</taxon>
        <taxon>Betaproteobacteria</taxon>
        <taxon>Burkholderiales</taxon>
        <taxon>Sphaerotilaceae</taxon>
        <taxon>Roseateles</taxon>
    </lineage>
</organism>
<dbReference type="RefSeq" id="WP_133699567.1">
    <property type="nucleotide sequence ID" value="NZ_SNXS01000001.1"/>
</dbReference>
<comment type="caution">
    <text evidence="1">The sequence shown here is derived from an EMBL/GenBank/DDBJ whole genome shotgun (WGS) entry which is preliminary data.</text>
</comment>
<dbReference type="SUPFAM" id="SSF53067">
    <property type="entry name" value="Actin-like ATPase domain"/>
    <property type="match status" value="1"/>
</dbReference>
<dbReference type="Gene3D" id="3.30.1490.300">
    <property type="match status" value="1"/>
</dbReference>
<name>A0A4R6QV13_9BURK</name>
<dbReference type="OrthoDB" id="5296002at2"/>
<gene>
    <name evidence="1" type="ORF">DES47_1011055</name>
</gene>
<dbReference type="Gene3D" id="3.30.420.40">
    <property type="match status" value="2"/>
</dbReference>
<keyword evidence="2" id="KW-1185">Reference proteome</keyword>
<dbReference type="AlphaFoldDB" id="A0A4R6QV13"/>
<dbReference type="Proteomes" id="UP000295361">
    <property type="component" value="Unassembled WGS sequence"/>
</dbReference>
<dbReference type="EMBL" id="SNXS01000001">
    <property type="protein sequence ID" value="TDP74985.1"/>
    <property type="molecule type" value="Genomic_DNA"/>
</dbReference>
<evidence type="ECO:0000313" key="1">
    <source>
        <dbReference type="EMBL" id="TDP74985.1"/>
    </source>
</evidence>
<proteinExistence type="predicted"/>
<evidence type="ECO:0000313" key="2">
    <source>
        <dbReference type="Proteomes" id="UP000295361"/>
    </source>
</evidence>
<dbReference type="InParanoid" id="A0A4R6QV13"/>
<reference evidence="1 2" key="1">
    <citation type="submission" date="2019-03" db="EMBL/GenBank/DDBJ databases">
        <title>Genomic Encyclopedia of Type Strains, Phase IV (KMG-IV): sequencing the most valuable type-strain genomes for metagenomic binning, comparative biology and taxonomic classification.</title>
        <authorList>
            <person name="Goeker M."/>
        </authorList>
    </citation>
    <scope>NUCLEOTIDE SEQUENCE [LARGE SCALE GENOMIC DNA]</scope>
    <source>
        <strain evidence="1 2">DSM 16998</strain>
    </source>
</reference>
<sequence>MKLPWRTARHKNQLALYLAPDSLAYVQADVSSAGEPLRVLRWGVEERGDASLPEFARRVRGMGLGAGQVVALLGAEHYQILKIETPNVPQDELKAAARWQIKEMVEAHLDDLTLDVMHVGGDAPRAQKHLFVVAAANTALRELTEWSASAGLNLDAVDIWETAQRNLQSAAAQHTGLAERATAALMVQNGSCLLTVSAQGELFYTRRLDWDERLRLRALGGFAPKPAAPPPLGFEYMPGDDIGFADDGAAAEAEGSAMVIELQRSIDVWERSWPDLPLALLQLKTPEHDKELATLLQRELGLRTQAMELAPLFSGFEARSDNLAAYAACLPLLGALLRSEQRKP</sequence>
<protein>
    <submittedName>
        <fullName evidence="1">MSHA biogenesis protein MshI</fullName>
    </submittedName>
</protein>